<name>A0AAU9Y612_9CNID</name>
<sequence>MKDKDIHHFSTTGDTKAGMVERFNRTLKSRMYRYFTSANTYKYLNVFQVLVRGYNESFHRIRLNEKSRMFKKGYLPG</sequence>
<reference evidence="1 2" key="1">
    <citation type="submission" date="2022-05" db="EMBL/GenBank/DDBJ databases">
        <authorList>
            <consortium name="Genoscope - CEA"/>
            <person name="William W."/>
        </authorList>
    </citation>
    <scope>NUCLEOTIDE SEQUENCE [LARGE SCALE GENOMIC DNA]</scope>
</reference>
<evidence type="ECO:0000313" key="1">
    <source>
        <dbReference type="EMBL" id="CAH3169200.1"/>
    </source>
</evidence>
<comment type="caution">
    <text evidence="1">The sequence shown here is derived from an EMBL/GenBank/DDBJ whole genome shotgun (WGS) entry which is preliminary data.</text>
</comment>
<evidence type="ECO:0000313" key="2">
    <source>
        <dbReference type="Proteomes" id="UP001159428"/>
    </source>
</evidence>
<gene>
    <name evidence="1" type="ORF">PMEA_00011757</name>
</gene>
<proteinExistence type="predicted"/>
<protein>
    <recommendedName>
        <fullName evidence="3">Integrase catalytic domain-containing protein</fullName>
    </recommendedName>
</protein>
<dbReference type="AlphaFoldDB" id="A0AAU9Y612"/>
<dbReference type="PANTHER" id="PTHR46585">
    <property type="entry name" value="INTEGRASE CORE DOMAIN CONTAINING PROTEIN"/>
    <property type="match status" value="1"/>
</dbReference>
<dbReference type="EMBL" id="CALNXJ010000202">
    <property type="protein sequence ID" value="CAH3169200.1"/>
    <property type="molecule type" value="Genomic_DNA"/>
</dbReference>
<evidence type="ECO:0008006" key="3">
    <source>
        <dbReference type="Google" id="ProtNLM"/>
    </source>
</evidence>
<dbReference type="Proteomes" id="UP001159428">
    <property type="component" value="Unassembled WGS sequence"/>
</dbReference>
<accession>A0AAU9Y612</accession>
<keyword evidence="2" id="KW-1185">Reference proteome</keyword>
<organism evidence="1 2">
    <name type="scientific">Pocillopora meandrina</name>
    <dbReference type="NCBI Taxonomy" id="46732"/>
    <lineage>
        <taxon>Eukaryota</taxon>
        <taxon>Metazoa</taxon>
        <taxon>Cnidaria</taxon>
        <taxon>Anthozoa</taxon>
        <taxon>Hexacorallia</taxon>
        <taxon>Scleractinia</taxon>
        <taxon>Astrocoeniina</taxon>
        <taxon>Pocilloporidae</taxon>
        <taxon>Pocillopora</taxon>
    </lineage>
</organism>
<dbReference type="PANTHER" id="PTHR46585:SF1">
    <property type="entry name" value="CHROMO DOMAIN-CONTAINING PROTEIN"/>
    <property type="match status" value="1"/>
</dbReference>